<dbReference type="InterPro" id="IPR018741">
    <property type="entry name" value="DUF2288"/>
</dbReference>
<gene>
    <name evidence="1" type="ORF">BKIR_c42_5205</name>
</gene>
<evidence type="ECO:0008006" key="3">
    <source>
        <dbReference type="Google" id="ProtNLM"/>
    </source>
</evidence>
<keyword evidence="2" id="KW-1185">Reference proteome</keyword>
<protein>
    <recommendedName>
        <fullName evidence="3">DUF2288 domain-containing protein</fullName>
    </recommendedName>
</protein>
<reference evidence="1 2" key="1">
    <citation type="submission" date="2011-09" db="EMBL/GenBank/DDBJ databases">
        <authorList>
            <person name="Carlier A."/>
        </authorList>
    </citation>
    <scope>NUCLEOTIDE SEQUENCE [LARGE SCALE GENOMIC DNA]</scope>
    <source>
        <strain evidence="1 2">UZHbot1</strain>
    </source>
</reference>
<dbReference type="STRING" id="1055526.BKIR_c42_5205"/>
<organism evidence="1 2">
    <name type="scientific">Candidatus Paraburkholderia kirkii UZHbot1</name>
    <dbReference type="NCBI Taxonomy" id="1055526"/>
    <lineage>
        <taxon>Bacteria</taxon>
        <taxon>Pseudomonadati</taxon>
        <taxon>Pseudomonadota</taxon>
        <taxon>Betaproteobacteria</taxon>
        <taxon>Burkholderiales</taxon>
        <taxon>Burkholderiaceae</taxon>
        <taxon>Paraburkholderia</taxon>
    </lineage>
</organism>
<evidence type="ECO:0000313" key="1">
    <source>
        <dbReference type="EMBL" id="CCD39165.1"/>
    </source>
</evidence>
<dbReference type="AlphaFoldDB" id="G4MDD6"/>
<proteinExistence type="predicted"/>
<evidence type="ECO:0000313" key="2">
    <source>
        <dbReference type="Proteomes" id="UP000003511"/>
    </source>
</evidence>
<dbReference type="BioCyc" id="CBUR1055526:G10QW-839-MONOMER"/>
<dbReference type="Pfam" id="PF10052">
    <property type="entry name" value="DUF2288"/>
    <property type="match status" value="1"/>
</dbReference>
<sequence length="153" mass="17145">MSNDFRFFRFLPMSDAPTPSPLYVKLLGETAQIGWSELERFFAKGVLIWVKSDLDLVSVAEAVANDDKQQVTQWLSAGLIERMQAETAADLAVRDPELRAVVLSPWVCVQERGRGGGHVGQRARQTSAAEMAAWARATRRWRQRLCEPESADP</sequence>
<comment type="caution">
    <text evidence="1">The sequence shown here is derived from an EMBL/GenBank/DDBJ whole genome shotgun (WGS) entry which is preliminary data.</text>
</comment>
<dbReference type="EMBL" id="CAFE01000204">
    <property type="protein sequence ID" value="CCD39165.1"/>
    <property type="molecule type" value="Genomic_DNA"/>
</dbReference>
<name>G4MDD6_9BURK</name>
<reference evidence="1 2" key="2">
    <citation type="submission" date="2011-10" db="EMBL/GenBank/DDBJ databases">
        <title>Draft genome sequence of Candidatus Burkholderia kirkii.</title>
        <authorList>
            <person name="Carlier A.L."/>
            <person name="Eberl L."/>
        </authorList>
    </citation>
    <scope>NUCLEOTIDE SEQUENCE [LARGE SCALE GENOMIC DNA]</scope>
    <source>
        <strain evidence="1 2">UZHbot1</strain>
    </source>
</reference>
<dbReference type="Proteomes" id="UP000003511">
    <property type="component" value="Unassembled WGS sequence"/>
</dbReference>
<dbReference type="HOGENOM" id="CLU_1709862_0_0_4"/>
<accession>G4MDD6</accession>